<reference evidence="8" key="1">
    <citation type="journal article" date="2014" name="Int. J. Syst. Evol. Microbiol.">
        <title>Complete genome sequence of Corynebacterium casei LMG S-19264T (=DSM 44701T), isolated from a smear-ripened cheese.</title>
        <authorList>
            <consortium name="US DOE Joint Genome Institute (JGI-PGF)"/>
            <person name="Walter F."/>
            <person name="Albersmeier A."/>
            <person name="Kalinowski J."/>
            <person name="Ruckert C."/>
        </authorList>
    </citation>
    <scope>NUCLEOTIDE SEQUENCE</scope>
    <source>
        <strain evidence="8">JCM 31740</strain>
    </source>
</reference>
<evidence type="ECO:0000313" key="8">
    <source>
        <dbReference type="EMBL" id="GGT94882.1"/>
    </source>
</evidence>
<feature type="transmembrane region" description="Helical" evidence="5">
    <location>
        <begin position="173"/>
        <end position="195"/>
    </location>
</feature>
<evidence type="ECO:0000256" key="3">
    <source>
        <dbReference type="ARBA" id="ARBA00022989"/>
    </source>
</evidence>
<feature type="domain" description="ABC transmembrane type-2" evidence="6">
    <location>
        <begin position="20"/>
        <end position="245"/>
    </location>
</feature>
<dbReference type="GeneID" id="38666007"/>
<dbReference type="PANTHER" id="PTHR43229:SF2">
    <property type="entry name" value="NODULATION PROTEIN J"/>
    <property type="match status" value="1"/>
</dbReference>
<evidence type="ECO:0000313" key="7">
    <source>
        <dbReference type="EMBL" id="BBD72113.1"/>
    </source>
</evidence>
<dbReference type="InterPro" id="IPR051784">
    <property type="entry name" value="Nod_factor_ABC_transporter"/>
</dbReference>
<accession>A0A348B1R1</accession>
<protein>
    <submittedName>
        <fullName evidence="7">Multidrug ABC transporter ATP-binding protein</fullName>
    </submittedName>
</protein>
<dbReference type="AlphaFoldDB" id="A0A348B1R1"/>
<evidence type="ECO:0000256" key="1">
    <source>
        <dbReference type="ARBA" id="ARBA00004141"/>
    </source>
</evidence>
<dbReference type="KEGG" id="sacd:HS1genome_0502"/>
<evidence type="ECO:0000256" key="2">
    <source>
        <dbReference type="ARBA" id="ARBA00022692"/>
    </source>
</evidence>
<organism evidence="7 9">
    <name type="scientific">Sulfodiicoccus acidiphilus</name>
    <dbReference type="NCBI Taxonomy" id="1670455"/>
    <lineage>
        <taxon>Archaea</taxon>
        <taxon>Thermoproteota</taxon>
        <taxon>Thermoprotei</taxon>
        <taxon>Sulfolobales</taxon>
        <taxon>Sulfolobaceae</taxon>
        <taxon>Sulfodiicoccus</taxon>
    </lineage>
</organism>
<evidence type="ECO:0000259" key="6">
    <source>
        <dbReference type="PROSITE" id="PS51012"/>
    </source>
</evidence>
<dbReference type="RefSeq" id="WP_229768176.1">
    <property type="nucleotide sequence ID" value="NZ_AP018553.1"/>
</dbReference>
<feature type="transmembrane region" description="Helical" evidence="5">
    <location>
        <begin position="26"/>
        <end position="48"/>
    </location>
</feature>
<reference evidence="9" key="2">
    <citation type="submission" date="2018-04" db="EMBL/GenBank/DDBJ databases">
        <title>Complete genome sequence of Sulfodiicoccus acidiphilus strain HS-1.</title>
        <authorList>
            <person name="Sakai H.D."/>
            <person name="Kurosawa N."/>
        </authorList>
    </citation>
    <scope>NUCLEOTIDE SEQUENCE [LARGE SCALE GENOMIC DNA]</scope>
    <source>
        <strain evidence="9">HS-1</strain>
    </source>
</reference>
<feature type="transmembrane region" description="Helical" evidence="5">
    <location>
        <begin position="99"/>
        <end position="123"/>
    </location>
</feature>
<dbReference type="Proteomes" id="UP000616143">
    <property type="component" value="Unassembled WGS sequence"/>
</dbReference>
<feature type="transmembrane region" description="Helical" evidence="5">
    <location>
        <begin position="215"/>
        <end position="242"/>
    </location>
</feature>
<dbReference type="PROSITE" id="PS51012">
    <property type="entry name" value="ABC_TM2"/>
    <property type="match status" value="1"/>
</dbReference>
<keyword evidence="2 5" id="KW-0812">Transmembrane</keyword>
<dbReference type="EMBL" id="BMQS01000008">
    <property type="protein sequence ID" value="GGT94882.1"/>
    <property type="molecule type" value="Genomic_DNA"/>
</dbReference>
<dbReference type="InterPro" id="IPR047817">
    <property type="entry name" value="ABC2_TM_bact-type"/>
</dbReference>
<comment type="subcellular location">
    <subcellularLocation>
        <location evidence="1">Membrane</location>
        <topology evidence="1">Multi-pass membrane protein</topology>
    </subcellularLocation>
</comment>
<dbReference type="InterPro" id="IPR013525">
    <property type="entry name" value="ABC2_TM"/>
</dbReference>
<reference evidence="7" key="3">
    <citation type="journal article" date="2019" name="BMC Res. Notes">
        <title>Complete genome sequence of the Sulfodiicoccus acidiphilus strain HS-1T, the first crenarchaeon that lacks polB3, isolated from an acidic hot spring in Ohwaku-dani, Hakone, Japan.</title>
        <authorList>
            <person name="Sakai H.D."/>
            <person name="Kurosawa N."/>
        </authorList>
    </citation>
    <scope>NUCLEOTIDE SEQUENCE</scope>
    <source>
        <strain evidence="7">HS-1</strain>
    </source>
</reference>
<evidence type="ECO:0000313" key="9">
    <source>
        <dbReference type="Proteomes" id="UP000276741"/>
    </source>
</evidence>
<keyword evidence="9" id="KW-1185">Reference proteome</keyword>
<gene>
    <name evidence="8" type="ORF">GCM10007116_10620</name>
    <name evidence="7" type="ORF">HS1genome_0502</name>
</gene>
<dbReference type="GO" id="GO:0005524">
    <property type="term" value="F:ATP binding"/>
    <property type="evidence" value="ECO:0007669"/>
    <property type="project" value="UniProtKB-KW"/>
</dbReference>
<dbReference type="GO" id="GO:0016020">
    <property type="term" value="C:membrane"/>
    <property type="evidence" value="ECO:0007669"/>
    <property type="project" value="UniProtKB-SubCell"/>
</dbReference>
<keyword evidence="7" id="KW-0547">Nucleotide-binding</keyword>
<dbReference type="GO" id="GO:0140359">
    <property type="term" value="F:ABC-type transporter activity"/>
    <property type="evidence" value="ECO:0007669"/>
    <property type="project" value="InterPro"/>
</dbReference>
<evidence type="ECO:0000256" key="5">
    <source>
        <dbReference type="SAM" id="Phobius"/>
    </source>
</evidence>
<keyword evidence="3 5" id="KW-1133">Transmembrane helix</keyword>
<dbReference type="Pfam" id="PF01061">
    <property type="entry name" value="ABC2_membrane"/>
    <property type="match status" value="1"/>
</dbReference>
<evidence type="ECO:0000256" key="4">
    <source>
        <dbReference type="ARBA" id="ARBA00023136"/>
    </source>
</evidence>
<dbReference type="Proteomes" id="UP000276741">
    <property type="component" value="Chromosome"/>
</dbReference>
<name>A0A348B1R1_9CREN</name>
<proteinExistence type="predicted"/>
<dbReference type="EMBL" id="AP018553">
    <property type="protein sequence ID" value="BBD72113.1"/>
    <property type="molecule type" value="Genomic_DNA"/>
</dbReference>
<dbReference type="PANTHER" id="PTHR43229">
    <property type="entry name" value="NODULATION PROTEIN J"/>
    <property type="match status" value="1"/>
</dbReference>
<feature type="transmembrane region" description="Helical" evidence="5">
    <location>
        <begin position="135"/>
        <end position="161"/>
    </location>
</feature>
<sequence>MRREVESHIEQFGQLLKMQLKMVKSYLPSVVFFSLFFPLGLLLLFKFVSAASASFYVISGTATFYVFVSVVSGVAQILAGERNRGRFSLMLAAGVPRELYSFTIAVSNGISTLVVLPVVIVLGELLLGVVVPLEAVPLLTVSAVLSLFSSSMLGMLLGLGIRSQRAVNQYSNVIAFVLSFFAPVYFPPSIVPIPFRYLTYLEPTTYVSQSLYYSLHGSLLALPWDVGVFLTGLIFAVASSFVGRR</sequence>
<keyword evidence="4 5" id="KW-0472">Membrane</keyword>
<reference evidence="8" key="4">
    <citation type="submission" date="2020-09" db="EMBL/GenBank/DDBJ databases">
        <authorList>
            <person name="Sun Q."/>
            <person name="Ohkuma M."/>
        </authorList>
    </citation>
    <scope>NUCLEOTIDE SEQUENCE</scope>
    <source>
        <strain evidence="8">JCM 31740</strain>
    </source>
</reference>
<feature type="transmembrane region" description="Helical" evidence="5">
    <location>
        <begin position="54"/>
        <end position="78"/>
    </location>
</feature>
<keyword evidence="7" id="KW-0067">ATP-binding</keyword>